<comment type="caution">
    <text evidence="1">The sequence shown here is derived from an EMBL/GenBank/DDBJ whole genome shotgun (WGS) entry which is preliminary data.</text>
</comment>
<gene>
    <name evidence="1" type="ORF">OQZ29_06820</name>
</gene>
<organism evidence="1 2">
    <name type="scientific">Pedobacter agri</name>
    <dbReference type="NCBI Taxonomy" id="454586"/>
    <lineage>
        <taxon>Bacteria</taxon>
        <taxon>Pseudomonadati</taxon>
        <taxon>Bacteroidota</taxon>
        <taxon>Sphingobacteriia</taxon>
        <taxon>Sphingobacteriales</taxon>
        <taxon>Sphingobacteriaceae</taxon>
        <taxon>Pedobacter</taxon>
    </lineage>
</organism>
<sequence length="224" mass="26589">MACYNEDGSIRRRSRYENGLQEGLETDYDHGRIEKTATFSKNHLDGWQLRYSSSEPNEPFEKSLYAKGQKVKFIRYKNINNLKFIISDSLVYDDHKQLILKKSFVNDSLLLQYKISYNVVIKDAYQINTTKIEIADGYNSNIAYLLPERDEYETEMRMHELLNYKFAYDTDVKKPCLLVSNLTRNHFYTTTFYRLYPAENLQSVIYHKGGDDILPGWYYRDVNR</sequence>
<evidence type="ECO:0000313" key="1">
    <source>
        <dbReference type="EMBL" id="MCX3264450.1"/>
    </source>
</evidence>
<dbReference type="EMBL" id="JAPJUH010000002">
    <property type="protein sequence ID" value="MCX3264450.1"/>
    <property type="molecule type" value="Genomic_DNA"/>
</dbReference>
<evidence type="ECO:0000313" key="2">
    <source>
        <dbReference type="Proteomes" id="UP001142592"/>
    </source>
</evidence>
<dbReference type="Proteomes" id="UP001142592">
    <property type="component" value="Unassembled WGS sequence"/>
</dbReference>
<name>A0A9X3DE52_9SPHI</name>
<dbReference type="RefSeq" id="WP_266268631.1">
    <property type="nucleotide sequence ID" value="NZ_JAPJUH010000002.1"/>
</dbReference>
<protein>
    <submittedName>
        <fullName evidence="1">Uncharacterized protein</fullName>
    </submittedName>
</protein>
<keyword evidence="2" id="KW-1185">Reference proteome</keyword>
<dbReference type="AlphaFoldDB" id="A0A9X3DE52"/>
<proteinExistence type="predicted"/>
<reference evidence="1" key="1">
    <citation type="submission" date="2022-11" db="EMBL/GenBank/DDBJ databases">
        <authorList>
            <person name="Graham C."/>
            <person name="Newman J.D."/>
        </authorList>
    </citation>
    <scope>NUCLEOTIDE SEQUENCE</scope>
    <source>
        <strain evidence="1">DSM 19486</strain>
    </source>
</reference>
<accession>A0A9X3DE52</accession>